<keyword evidence="2" id="KW-1185">Reference proteome</keyword>
<name>A0A1V6N9Y7_PENPO</name>
<dbReference type="STRING" id="60169.A0A1V6N9Y7"/>
<dbReference type="EMBL" id="MDYM01000016">
    <property type="protein sequence ID" value="OQD61504.1"/>
    <property type="molecule type" value="Genomic_DNA"/>
</dbReference>
<evidence type="ECO:0000313" key="2">
    <source>
        <dbReference type="Proteomes" id="UP000191408"/>
    </source>
</evidence>
<dbReference type="Proteomes" id="UP000191408">
    <property type="component" value="Unassembled WGS sequence"/>
</dbReference>
<feature type="non-terminal residue" evidence="1">
    <location>
        <position position="89"/>
    </location>
</feature>
<evidence type="ECO:0000313" key="1">
    <source>
        <dbReference type="EMBL" id="OQD61504.1"/>
    </source>
</evidence>
<sequence length="89" mass="9816">MTQYSWDAQAFGTALLWRTLRDTDSVRGASCSILCLGEPQHETARALLFQNFEGPLTASEHIHIDENDGAPSFKGGAFCPKTFVARRSL</sequence>
<proteinExistence type="predicted"/>
<dbReference type="AlphaFoldDB" id="A0A1V6N9Y7"/>
<comment type="caution">
    <text evidence="1">The sequence shown here is derived from an EMBL/GenBank/DDBJ whole genome shotgun (WGS) entry which is preliminary data.</text>
</comment>
<accession>A0A1V6N9Y7</accession>
<dbReference type="OrthoDB" id="3009558at2759"/>
<reference evidence="2" key="1">
    <citation type="journal article" date="2017" name="Nat. Microbiol.">
        <title>Global analysis of biosynthetic gene clusters reveals vast potential of secondary metabolite production in Penicillium species.</title>
        <authorList>
            <person name="Nielsen J.C."/>
            <person name="Grijseels S."/>
            <person name="Prigent S."/>
            <person name="Ji B."/>
            <person name="Dainat J."/>
            <person name="Nielsen K.F."/>
            <person name="Frisvad J.C."/>
            <person name="Workman M."/>
            <person name="Nielsen J."/>
        </authorList>
    </citation>
    <scope>NUCLEOTIDE SEQUENCE [LARGE SCALE GENOMIC DNA]</scope>
    <source>
        <strain evidence="2">IBT 4502</strain>
    </source>
</reference>
<organism evidence="1 2">
    <name type="scientific">Penicillium polonicum</name>
    <dbReference type="NCBI Taxonomy" id="60169"/>
    <lineage>
        <taxon>Eukaryota</taxon>
        <taxon>Fungi</taxon>
        <taxon>Dikarya</taxon>
        <taxon>Ascomycota</taxon>
        <taxon>Pezizomycotina</taxon>
        <taxon>Eurotiomycetes</taxon>
        <taxon>Eurotiomycetidae</taxon>
        <taxon>Eurotiales</taxon>
        <taxon>Aspergillaceae</taxon>
        <taxon>Penicillium</taxon>
    </lineage>
</organism>
<protein>
    <submittedName>
        <fullName evidence="1">Uncharacterized protein</fullName>
    </submittedName>
</protein>
<gene>
    <name evidence="1" type="ORF">PENPOL_c016G01544</name>
</gene>